<evidence type="ECO:0000313" key="2">
    <source>
        <dbReference type="Proteomes" id="UP001610861"/>
    </source>
</evidence>
<sequence>MSWQSEDDIARLELDLMERLGDAGITVAAPADVVHRDPDVLFTYPSVTPGELTVLLRGMAPRLVFVTSSSFDPADVDSDDAELRLAARQHAGDLFRLSVLWAADGVLFAWSAVADWHDKLLDEVELSDYQARGIDQVERELRIERSAAATQRLTEIVTESADFRGATTNRRTAQVKIIMDAHPDLVADLWFPNDFARRARAAAAVEVARYEAELDANEDILDQIILELAGGRPVNQQRMRVAEILRACADGWALSEGFVEKIRLKALDRMSRR</sequence>
<keyword evidence="2" id="KW-1185">Reference proteome</keyword>
<evidence type="ECO:0000313" key="1">
    <source>
        <dbReference type="EMBL" id="MFH8253245.1"/>
    </source>
</evidence>
<organism evidence="1 2">
    <name type="scientific">Microbacterium alkaliflavum</name>
    <dbReference type="NCBI Taxonomy" id="3248839"/>
    <lineage>
        <taxon>Bacteria</taxon>
        <taxon>Bacillati</taxon>
        <taxon>Actinomycetota</taxon>
        <taxon>Actinomycetes</taxon>
        <taxon>Micrococcales</taxon>
        <taxon>Microbacteriaceae</taxon>
        <taxon>Microbacterium</taxon>
    </lineage>
</organism>
<comment type="caution">
    <text evidence="1">The sequence shown here is derived from an EMBL/GenBank/DDBJ whole genome shotgun (WGS) entry which is preliminary data.</text>
</comment>
<accession>A0ABW7QER2</accession>
<dbReference type="RefSeq" id="WP_397558670.1">
    <property type="nucleotide sequence ID" value="NZ_JBIQWL010000019.1"/>
</dbReference>
<proteinExistence type="predicted"/>
<name>A0ABW7QER2_9MICO</name>
<dbReference type="EMBL" id="JBIQWL010000019">
    <property type="protein sequence ID" value="MFH8253245.1"/>
    <property type="molecule type" value="Genomic_DNA"/>
</dbReference>
<reference evidence="1 2" key="1">
    <citation type="submission" date="2024-09" db="EMBL/GenBank/DDBJ databases">
        <authorList>
            <person name="Pan X."/>
        </authorList>
    </citation>
    <scope>NUCLEOTIDE SEQUENCE [LARGE SCALE GENOMIC DNA]</scope>
    <source>
        <strain evidence="1 2">B2969</strain>
    </source>
</reference>
<protein>
    <submittedName>
        <fullName evidence="1">Uncharacterized protein</fullName>
    </submittedName>
</protein>
<gene>
    <name evidence="1" type="ORF">ACH3VR_22960</name>
</gene>
<dbReference type="Proteomes" id="UP001610861">
    <property type="component" value="Unassembled WGS sequence"/>
</dbReference>